<gene>
    <name evidence="1" type="ORF">CCACVL1_29285</name>
</gene>
<proteinExistence type="predicted"/>
<sequence>MTLGCVYEGSIVMEDSLIERRPYHRNCGCALHKLKGVCSSACSRPRNLSFPKKHKWNDCSLSLSNSISPSKFSSQSSLPAPDGCSVSGQEDAIAALYVTHSHIPTSYIAKMNQNSEAQ</sequence>
<keyword evidence="2" id="KW-1185">Reference proteome</keyword>
<dbReference type="Proteomes" id="UP000188268">
    <property type="component" value="Unassembled WGS sequence"/>
</dbReference>
<accession>A0A1R3G2G4</accession>
<dbReference type="OrthoDB" id="1696465at2759"/>
<dbReference type="OMA" id="QTWGDSS"/>
<dbReference type="EMBL" id="AWWV01015531">
    <property type="protein sequence ID" value="OMO52278.1"/>
    <property type="molecule type" value="Genomic_DNA"/>
</dbReference>
<protein>
    <submittedName>
        <fullName evidence="1">Uncharacterized protein</fullName>
    </submittedName>
</protein>
<evidence type="ECO:0000313" key="2">
    <source>
        <dbReference type="Proteomes" id="UP000188268"/>
    </source>
</evidence>
<evidence type="ECO:0000313" key="1">
    <source>
        <dbReference type="EMBL" id="OMO52278.1"/>
    </source>
</evidence>
<comment type="caution">
    <text evidence="1">The sequence shown here is derived from an EMBL/GenBank/DDBJ whole genome shotgun (WGS) entry which is preliminary data.</text>
</comment>
<dbReference type="PANTHER" id="PTHR35121">
    <property type="entry name" value="HOMEODOMAIN PROTEIN 8, PUTATIVE-RELATED"/>
    <property type="match status" value="1"/>
</dbReference>
<dbReference type="Gramene" id="OMO52278">
    <property type="protein sequence ID" value="OMO52278"/>
    <property type="gene ID" value="CCACVL1_29285"/>
</dbReference>
<dbReference type="AlphaFoldDB" id="A0A1R3G2G4"/>
<reference evidence="1 2" key="1">
    <citation type="submission" date="2013-09" db="EMBL/GenBank/DDBJ databases">
        <title>Corchorus capsularis genome sequencing.</title>
        <authorList>
            <person name="Alam M."/>
            <person name="Haque M.S."/>
            <person name="Islam M.S."/>
            <person name="Emdad E.M."/>
            <person name="Islam M.M."/>
            <person name="Ahmed B."/>
            <person name="Halim A."/>
            <person name="Hossen Q.M.M."/>
            <person name="Hossain M.Z."/>
            <person name="Ahmed R."/>
            <person name="Khan M.M."/>
            <person name="Islam R."/>
            <person name="Rashid M.M."/>
            <person name="Khan S.A."/>
            <person name="Rahman M.S."/>
            <person name="Alam M."/>
        </authorList>
    </citation>
    <scope>NUCLEOTIDE SEQUENCE [LARGE SCALE GENOMIC DNA]</scope>
    <source>
        <strain evidence="2">cv. CVL-1</strain>
        <tissue evidence="1">Whole seedling</tissue>
    </source>
</reference>
<dbReference type="PANTHER" id="PTHR35121:SF4">
    <property type="entry name" value="SWIM-TYPE DOMAIN-CONTAINING PROTEIN"/>
    <property type="match status" value="1"/>
</dbReference>
<organism evidence="1 2">
    <name type="scientific">Corchorus capsularis</name>
    <name type="common">Jute</name>
    <dbReference type="NCBI Taxonomy" id="210143"/>
    <lineage>
        <taxon>Eukaryota</taxon>
        <taxon>Viridiplantae</taxon>
        <taxon>Streptophyta</taxon>
        <taxon>Embryophyta</taxon>
        <taxon>Tracheophyta</taxon>
        <taxon>Spermatophyta</taxon>
        <taxon>Magnoliopsida</taxon>
        <taxon>eudicotyledons</taxon>
        <taxon>Gunneridae</taxon>
        <taxon>Pentapetalae</taxon>
        <taxon>rosids</taxon>
        <taxon>malvids</taxon>
        <taxon>Malvales</taxon>
        <taxon>Malvaceae</taxon>
        <taxon>Grewioideae</taxon>
        <taxon>Apeibeae</taxon>
        <taxon>Corchorus</taxon>
    </lineage>
</organism>
<name>A0A1R3G2G4_COCAP</name>